<accession>A0A0D8HDA9</accession>
<sequence length="103" mass="11397">MVVGADMPVTVPGMSNFIKVNVYDSTPLEENHQGMKGDLNPKWTRINLDLVLYAVPVSFVPNHGDGDEATRMFVELVFVNGLKLLVHLAGGEEFVKEILEDLN</sequence>
<proteinExistence type="predicted"/>
<gene>
    <name evidence="1" type="ORF">AXFE_33440</name>
</gene>
<keyword evidence="2" id="KW-1185">Reference proteome</keyword>
<organism evidence="1 2">
    <name type="scientific">Acidithrix ferrooxidans</name>
    <dbReference type="NCBI Taxonomy" id="1280514"/>
    <lineage>
        <taxon>Bacteria</taxon>
        <taxon>Bacillati</taxon>
        <taxon>Actinomycetota</taxon>
        <taxon>Acidimicrobiia</taxon>
        <taxon>Acidimicrobiales</taxon>
        <taxon>Acidimicrobiaceae</taxon>
        <taxon>Acidithrix</taxon>
    </lineage>
</organism>
<evidence type="ECO:0000313" key="2">
    <source>
        <dbReference type="Proteomes" id="UP000032360"/>
    </source>
</evidence>
<evidence type="ECO:0000313" key="1">
    <source>
        <dbReference type="EMBL" id="KJF15802.1"/>
    </source>
</evidence>
<name>A0A0D8HDA9_9ACTN</name>
<dbReference type="AlphaFoldDB" id="A0A0D8HDA9"/>
<protein>
    <submittedName>
        <fullName evidence="1">Uncharacterized protein</fullName>
    </submittedName>
</protein>
<reference evidence="1 2" key="1">
    <citation type="submission" date="2015-01" db="EMBL/GenBank/DDBJ databases">
        <title>Draft genome of the acidophilic iron oxidizer Acidithrix ferrooxidans strain Py-F3.</title>
        <authorList>
            <person name="Poehlein A."/>
            <person name="Eisen S."/>
            <person name="Schloemann M."/>
            <person name="Johnson B.D."/>
            <person name="Daniel R."/>
            <person name="Muehling M."/>
        </authorList>
    </citation>
    <scope>NUCLEOTIDE SEQUENCE [LARGE SCALE GENOMIC DNA]</scope>
    <source>
        <strain evidence="1 2">Py-F3</strain>
    </source>
</reference>
<dbReference type="Proteomes" id="UP000032360">
    <property type="component" value="Unassembled WGS sequence"/>
</dbReference>
<comment type="caution">
    <text evidence="1">The sequence shown here is derived from an EMBL/GenBank/DDBJ whole genome shotgun (WGS) entry which is preliminary data.</text>
</comment>
<dbReference type="EMBL" id="JXYS01000119">
    <property type="protein sequence ID" value="KJF15802.1"/>
    <property type="molecule type" value="Genomic_DNA"/>
</dbReference>